<evidence type="ECO:0000256" key="3">
    <source>
        <dbReference type="ARBA" id="ARBA00022475"/>
    </source>
</evidence>
<dbReference type="PANTHER" id="PTHR35011">
    <property type="entry name" value="2,3-DIKETO-L-GULONATE TRAP TRANSPORTER SMALL PERMEASE PROTEIN YIAM"/>
    <property type="match status" value="1"/>
</dbReference>
<dbReference type="Pfam" id="PF04290">
    <property type="entry name" value="DctQ"/>
    <property type="match status" value="1"/>
</dbReference>
<proteinExistence type="inferred from homology"/>
<keyword evidence="2 9" id="KW-0813">Transport</keyword>
<dbReference type="EMBL" id="FXTT01000002">
    <property type="protein sequence ID" value="SMP16920.1"/>
    <property type="molecule type" value="Genomic_DNA"/>
</dbReference>
<keyword evidence="12" id="KW-1185">Reference proteome</keyword>
<accession>A0ABY1NT65</accession>
<feature type="domain" description="Tripartite ATP-independent periplasmic transporters DctQ component" evidence="10">
    <location>
        <begin position="46"/>
        <end position="175"/>
    </location>
</feature>
<evidence type="ECO:0000256" key="4">
    <source>
        <dbReference type="ARBA" id="ARBA00022519"/>
    </source>
</evidence>
<evidence type="ECO:0000256" key="2">
    <source>
        <dbReference type="ARBA" id="ARBA00022448"/>
    </source>
</evidence>
<evidence type="ECO:0000256" key="8">
    <source>
        <dbReference type="ARBA" id="ARBA00038436"/>
    </source>
</evidence>
<evidence type="ECO:0000256" key="7">
    <source>
        <dbReference type="ARBA" id="ARBA00023136"/>
    </source>
</evidence>
<keyword evidence="7 9" id="KW-0472">Membrane</keyword>
<name>A0ABY1NT65_9HYPH</name>
<dbReference type="InterPro" id="IPR055348">
    <property type="entry name" value="DctQ"/>
</dbReference>
<dbReference type="InterPro" id="IPR007387">
    <property type="entry name" value="TRAP_DctQ"/>
</dbReference>
<keyword evidence="5 9" id="KW-0812">Transmembrane</keyword>
<keyword evidence="4 9" id="KW-0997">Cell inner membrane</keyword>
<evidence type="ECO:0000256" key="5">
    <source>
        <dbReference type="ARBA" id="ARBA00022692"/>
    </source>
</evidence>
<evidence type="ECO:0000256" key="1">
    <source>
        <dbReference type="ARBA" id="ARBA00004429"/>
    </source>
</evidence>
<gene>
    <name evidence="11" type="ORF">SAMN06265374_1758</name>
</gene>
<keyword evidence="6 9" id="KW-1133">Transmembrane helix</keyword>
<dbReference type="PANTHER" id="PTHR35011:SF4">
    <property type="entry name" value="SLL1102 PROTEIN"/>
    <property type="match status" value="1"/>
</dbReference>
<comment type="similarity">
    <text evidence="8 9">Belongs to the TRAP transporter small permease family.</text>
</comment>
<reference evidence="11 12" key="1">
    <citation type="submission" date="2017-05" db="EMBL/GenBank/DDBJ databases">
        <authorList>
            <person name="Varghese N."/>
            <person name="Submissions S."/>
        </authorList>
    </citation>
    <scope>NUCLEOTIDE SEQUENCE [LARGE SCALE GENOMIC DNA]</scope>
    <source>
        <strain evidence="11 12">DSM 15949</strain>
    </source>
</reference>
<evidence type="ECO:0000313" key="12">
    <source>
        <dbReference type="Proteomes" id="UP001157914"/>
    </source>
</evidence>
<feature type="transmembrane region" description="Helical" evidence="9">
    <location>
        <begin position="146"/>
        <end position="167"/>
    </location>
</feature>
<feature type="transmembrane region" description="Helical" evidence="9">
    <location>
        <begin position="103"/>
        <end position="126"/>
    </location>
</feature>
<feature type="transmembrane region" description="Helical" evidence="9">
    <location>
        <begin position="29"/>
        <end position="53"/>
    </location>
</feature>
<evidence type="ECO:0000259" key="10">
    <source>
        <dbReference type="Pfam" id="PF04290"/>
    </source>
</evidence>
<evidence type="ECO:0000256" key="6">
    <source>
        <dbReference type="ARBA" id="ARBA00022989"/>
    </source>
</evidence>
<evidence type="ECO:0000313" key="11">
    <source>
        <dbReference type="EMBL" id="SMP16920.1"/>
    </source>
</evidence>
<comment type="subunit">
    <text evidence="9">The complex comprises the extracytoplasmic solute receptor protein and the two transmembrane proteins.</text>
</comment>
<feature type="transmembrane region" description="Helical" evidence="9">
    <location>
        <begin position="65"/>
        <end position="82"/>
    </location>
</feature>
<sequence length="179" mass="19694">MPDRQLSRYNTAGICFLQFGKLMRTVFQVVQWACMAFALVVFLGQLAMVLMRYLLGFGFLEMQDAVNYAFAALAALAVAVAFEENKHVRVDVFSQRLSEAVNGWIDSAGDLLLALPVFAILLWTAFPLIRASWAIFEGSPETGGLPGLFLVKSVLLLLPGLVLLLVLTRLASALRRGLQ</sequence>
<comment type="function">
    <text evidence="9">Part of the tripartite ATP-independent periplasmic (TRAP) transport system.</text>
</comment>
<dbReference type="Proteomes" id="UP001157914">
    <property type="component" value="Unassembled WGS sequence"/>
</dbReference>
<keyword evidence="3" id="KW-1003">Cell membrane</keyword>
<comment type="subcellular location">
    <subcellularLocation>
        <location evidence="1 9">Cell inner membrane</location>
        <topology evidence="1 9">Multi-pass membrane protein</topology>
    </subcellularLocation>
</comment>
<protein>
    <recommendedName>
        <fullName evidence="9">TRAP transporter small permease protein</fullName>
    </recommendedName>
</protein>
<evidence type="ECO:0000256" key="9">
    <source>
        <dbReference type="RuleBase" id="RU369079"/>
    </source>
</evidence>
<organism evidence="11 12">
    <name type="scientific">Roseibium denhamense</name>
    <dbReference type="NCBI Taxonomy" id="76305"/>
    <lineage>
        <taxon>Bacteria</taxon>
        <taxon>Pseudomonadati</taxon>
        <taxon>Pseudomonadota</taxon>
        <taxon>Alphaproteobacteria</taxon>
        <taxon>Hyphomicrobiales</taxon>
        <taxon>Stappiaceae</taxon>
        <taxon>Roseibium</taxon>
    </lineage>
</organism>
<comment type="caution">
    <text evidence="11">The sequence shown here is derived from an EMBL/GenBank/DDBJ whole genome shotgun (WGS) entry which is preliminary data.</text>
</comment>